<gene>
    <name evidence="2" type="ORF">METZ01_LOCUS383611</name>
</gene>
<proteinExistence type="predicted"/>
<name>A0A382U9S3_9ZZZZ</name>
<feature type="non-terminal residue" evidence="2">
    <location>
        <position position="1"/>
    </location>
</feature>
<feature type="region of interest" description="Disordered" evidence="1">
    <location>
        <begin position="1"/>
        <end position="27"/>
    </location>
</feature>
<dbReference type="PROSITE" id="PS50005">
    <property type="entry name" value="TPR"/>
    <property type="match status" value="1"/>
</dbReference>
<evidence type="ECO:0000313" key="2">
    <source>
        <dbReference type="EMBL" id="SVD30757.1"/>
    </source>
</evidence>
<protein>
    <submittedName>
        <fullName evidence="2">Uncharacterized protein</fullName>
    </submittedName>
</protein>
<sequence length="122" mass="13059">VSKSPNQQIDRLEANPRSSLDPDDSACEPLEVESKLGELKRPVVAVASLAPDGAPKAIGPDLMPGASAVVAKKSSPSRKPFDGDTRRIYTRTLAELYAGQGGIEKAIEVYRKLVSDDPKNLM</sequence>
<dbReference type="AlphaFoldDB" id="A0A382U9S3"/>
<evidence type="ECO:0000256" key="1">
    <source>
        <dbReference type="SAM" id="MobiDB-lite"/>
    </source>
</evidence>
<reference evidence="2" key="1">
    <citation type="submission" date="2018-05" db="EMBL/GenBank/DDBJ databases">
        <authorList>
            <person name="Lanie J.A."/>
            <person name="Ng W.-L."/>
            <person name="Kazmierczak K.M."/>
            <person name="Andrzejewski T.M."/>
            <person name="Davidsen T.M."/>
            <person name="Wayne K.J."/>
            <person name="Tettelin H."/>
            <person name="Glass J.I."/>
            <person name="Rusch D."/>
            <person name="Podicherti R."/>
            <person name="Tsui H.-C.T."/>
            <person name="Winkler M.E."/>
        </authorList>
    </citation>
    <scope>NUCLEOTIDE SEQUENCE</scope>
</reference>
<organism evidence="2">
    <name type="scientific">marine metagenome</name>
    <dbReference type="NCBI Taxonomy" id="408172"/>
    <lineage>
        <taxon>unclassified sequences</taxon>
        <taxon>metagenomes</taxon>
        <taxon>ecological metagenomes</taxon>
    </lineage>
</organism>
<dbReference type="EMBL" id="UINC01142431">
    <property type="protein sequence ID" value="SVD30757.1"/>
    <property type="molecule type" value="Genomic_DNA"/>
</dbReference>
<feature type="non-terminal residue" evidence="2">
    <location>
        <position position="122"/>
    </location>
</feature>
<accession>A0A382U9S3</accession>
<dbReference type="InterPro" id="IPR019734">
    <property type="entry name" value="TPR_rpt"/>
</dbReference>